<dbReference type="PANTHER" id="PTHR43792">
    <property type="entry name" value="GNAT FAMILY, PUTATIVE (AFU_ORTHOLOGUE AFUA_3G00765)-RELATED-RELATED"/>
    <property type="match status" value="1"/>
</dbReference>
<evidence type="ECO:0000313" key="2">
    <source>
        <dbReference type="EMBL" id="SEI81990.1"/>
    </source>
</evidence>
<dbReference type="InterPro" id="IPR051531">
    <property type="entry name" value="N-acetyltransferase"/>
</dbReference>
<sequence>MKKIITNRLYLIPFTVELCEELLNNNISILAQYGLEPSLGWPDTDMVETLPRILINLKKVPAPTGFESWLIVNKENNTIIGDIGFKGVPNIGGVIDIGYGVVVQERQKGYASEAAEGLIHWAFTQPYVKSITAQSLTDNIGSAKTLERLGFNRTGLLGNFIQWRLFKKI</sequence>
<dbReference type="EMBL" id="FNYS01000005">
    <property type="protein sequence ID" value="SEI81990.1"/>
    <property type="molecule type" value="Genomic_DNA"/>
</dbReference>
<dbReference type="RefSeq" id="WP_242651414.1">
    <property type="nucleotide sequence ID" value="NZ_FNYS01000005.1"/>
</dbReference>
<dbReference type="GeneID" id="82256686"/>
<dbReference type="Pfam" id="PF13302">
    <property type="entry name" value="Acetyltransf_3"/>
    <property type="match status" value="1"/>
</dbReference>
<organism evidence="2 3">
    <name type="scientific">Myroides marinus</name>
    <dbReference type="NCBI Taxonomy" id="703342"/>
    <lineage>
        <taxon>Bacteria</taxon>
        <taxon>Pseudomonadati</taxon>
        <taxon>Bacteroidota</taxon>
        <taxon>Flavobacteriia</taxon>
        <taxon>Flavobacteriales</taxon>
        <taxon>Flavobacteriaceae</taxon>
        <taxon>Myroides</taxon>
    </lineage>
</organism>
<name>A0A1H6U0R7_9FLAO</name>
<evidence type="ECO:0000313" key="3">
    <source>
        <dbReference type="Proteomes" id="UP000183077"/>
    </source>
</evidence>
<gene>
    <name evidence="2" type="ORF">SAMN04488018_10581</name>
</gene>
<dbReference type="PANTHER" id="PTHR43792:SF13">
    <property type="entry name" value="ACETYLTRANSFERASE"/>
    <property type="match status" value="1"/>
</dbReference>
<dbReference type="AlphaFoldDB" id="A0A1H6U0R7"/>
<feature type="domain" description="N-acetyltransferase" evidence="1">
    <location>
        <begin position="25"/>
        <end position="169"/>
    </location>
</feature>
<reference evidence="2 3" key="1">
    <citation type="submission" date="2016-10" db="EMBL/GenBank/DDBJ databases">
        <authorList>
            <person name="de Groot N.N."/>
        </authorList>
    </citation>
    <scope>NUCLEOTIDE SEQUENCE [LARGE SCALE GENOMIC DNA]</scope>
    <source>
        <strain evidence="2 3">DSM 23048</strain>
    </source>
</reference>
<keyword evidence="2" id="KW-0808">Transferase</keyword>
<dbReference type="Gene3D" id="3.40.630.30">
    <property type="match status" value="1"/>
</dbReference>
<proteinExistence type="predicted"/>
<dbReference type="SUPFAM" id="SSF55729">
    <property type="entry name" value="Acyl-CoA N-acyltransferases (Nat)"/>
    <property type="match status" value="1"/>
</dbReference>
<evidence type="ECO:0000259" key="1">
    <source>
        <dbReference type="PROSITE" id="PS51186"/>
    </source>
</evidence>
<dbReference type="GO" id="GO:0016747">
    <property type="term" value="F:acyltransferase activity, transferring groups other than amino-acyl groups"/>
    <property type="evidence" value="ECO:0007669"/>
    <property type="project" value="InterPro"/>
</dbReference>
<dbReference type="InterPro" id="IPR000182">
    <property type="entry name" value="GNAT_dom"/>
</dbReference>
<dbReference type="Proteomes" id="UP000183077">
    <property type="component" value="Unassembled WGS sequence"/>
</dbReference>
<dbReference type="InterPro" id="IPR016181">
    <property type="entry name" value="Acyl_CoA_acyltransferase"/>
</dbReference>
<accession>A0A1H6U0R7</accession>
<protein>
    <submittedName>
        <fullName evidence="2">Ribosomal-protein-alanine N-acetyltransferase</fullName>
    </submittedName>
</protein>
<dbReference type="PROSITE" id="PS51186">
    <property type="entry name" value="GNAT"/>
    <property type="match status" value="1"/>
</dbReference>